<accession>H0QK22</accession>
<feature type="region of interest" description="Disordered" evidence="1">
    <location>
        <begin position="30"/>
        <end position="94"/>
    </location>
</feature>
<gene>
    <name evidence="2" type="ORF">ARGLB_037_01130</name>
</gene>
<evidence type="ECO:0000313" key="2">
    <source>
        <dbReference type="EMBL" id="GAB13262.1"/>
    </source>
</evidence>
<proteinExistence type="predicted"/>
<dbReference type="EMBL" id="BAEG01000037">
    <property type="protein sequence ID" value="GAB13262.1"/>
    <property type="molecule type" value="Genomic_DNA"/>
</dbReference>
<feature type="compositionally biased region" description="Basic and acidic residues" evidence="1">
    <location>
        <begin position="36"/>
        <end position="47"/>
    </location>
</feature>
<name>H0QK22_ARTG1</name>
<reference evidence="2 3" key="1">
    <citation type="submission" date="2011-12" db="EMBL/GenBank/DDBJ databases">
        <title>Whole genome shotgun sequence of Arthrobacter globiformis NBRC 12137.</title>
        <authorList>
            <person name="Miyazawa S."/>
            <person name="Hosoyama A."/>
            <person name="Tsuchikane K."/>
            <person name="Katsumata H."/>
            <person name="Yamazaki S."/>
            <person name="Fujita N."/>
        </authorList>
    </citation>
    <scope>NUCLEOTIDE SEQUENCE [LARGE SCALE GENOMIC DNA]</scope>
    <source>
        <strain evidence="2 3">NBRC 12137</strain>
    </source>
</reference>
<feature type="compositionally biased region" description="Polar residues" evidence="1">
    <location>
        <begin position="53"/>
        <end position="71"/>
    </location>
</feature>
<evidence type="ECO:0000256" key="1">
    <source>
        <dbReference type="SAM" id="MobiDB-lite"/>
    </source>
</evidence>
<keyword evidence="3" id="KW-1185">Reference proteome</keyword>
<comment type="caution">
    <text evidence="2">The sequence shown here is derived from an EMBL/GenBank/DDBJ whole genome shotgun (WGS) entry which is preliminary data.</text>
</comment>
<sequence>MKPDLPAAVPDRDDAAVRAAAQGFGCLDVQNQARPGRRDRADVDTVDTKITGRGTSAQPSDPTGHTALTKTDNNHRTPCPREPQPSQTLMKNRG</sequence>
<evidence type="ECO:0000313" key="3">
    <source>
        <dbReference type="Proteomes" id="UP000003828"/>
    </source>
</evidence>
<dbReference type="Proteomes" id="UP000003828">
    <property type="component" value="Unassembled WGS sequence"/>
</dbReference>
<feature type="compositionally biased region" description="Polar residues" evidence="1">
    <location>
        <begin position="84"/>
        <end position="94"/>
    </location>
</feature>
<protein>
    <submittedName>
        <fullName evidence="2">Uncharacterized protein</fullName>
    </submittedName>
</protein>
<organism evidence="2 3">
    <name type="scientific">Arthrobacter globiformis (strain ATCC 8010 / DSM 20124 / JCM 1332 / NBRC 12137 / NCIMB 8907 / NRRL B-2979 / 168)</name>
    <dbReference type="NCBI Taxonomy" id="1077972"/>
    <lineage>
        <taxon>Bacteria</taxon>
        <taxon>Bacillati</taxon>
        <taxon>Actinomycetota</taxon>
        <taxon>Actinomycetes</taxon>
        <taxon>Micrococcales</taxon>
        <taxon>Micrococcaceae</taxon>
        <taxon>Arthrobacter</taxon>
    </lineage>
</organism>
<dbReference type="AlphaFoldDB" id="H0QK22"/>